<keyword evidence="2" id="KW-0843">Virulence</keyword>
<dbReference type="Proteomes" id="UP000184330">
    <property type="component" value="Unassembled WGS sequence"/>
</dbReference>
<feature type="domain" description="LysM" evidence="4">
    <location>
        <begin position="273"/>
        <end position="321"/>
    </location>
</feature>
<organism evidence="5 6">
    <name type="scientific">Phialocephala subalpina</name>
    <dbReference type="NCBI Taxonomy" id="576137"/>
    <lineage>
        <taxon>Eukaryota</taxon>
        <taxon>Fungi</taxon>
        <taxon>Dikarya</taxon>
        <taxon>Ascomycota</taxon>
        <taxon>Pezizomycotina</taxon>
        <taxon>Leotiomycetes</taxon>
        <taxon>Helotiales</taxon>
        <taxon>Mollisiaceae</taxon>
        <taxon>Phialocephala</taxon>
        <taxon>Phialocephala fortinii species complex</taxon>
    </lineage>
</organism>
<keyword evidence="6" id="KW-1185">Reference proteome</keyword>
<gene>
    <name evidence="5" type="ORF">PAC_20003</name>
</gene>
<keyword evidence="1" id="KW-0147">Chitin-binding</keyword>
<feature type="domain" description="LysM" evidence="4">
    <location>
        <begin position="364"/>
        <end position="410"/>
    </location>
</feature>
<feature type="signal peptide" evidence="3">
    <location>
        <begin position="1"/>
        <end position="20"/>
    </location>
</feature>
<dbReference type="GO" id="GO:0008061">
    <property type="term" value="F:chitin binding"/>
    <property type="evidence" value="ECO:0007669"/>
    <property type="project" value="UniProtKB-KW"/>
</dbReference>
<dbReference type="SUPFAM" id="SSF54106">
    <property type="entry name" value="LysM domain"/>
    <property type="match status" value="2"/>
</dbReference>
<feature type="domain" description="LysM" evidence="4">
    <location>
        <begin position="223"/>
        <end position="268"/>
    </location>
</feature>
<evidence type="ECO:0000259" key="4">
    <source>
        <dbReference type="PROSITE" id="PS51782"/>
    </source>
</evidence>
<name>A0A1L7XYF0_9HELO</name>
<keyword evidence="3" id="KW-0732">Signal</keyword>
<reference evidence="5 6" key="1">
    <citation type="submission" date="2016-03" db="EMBL/GenBank/DDBJ databases">
        <authorList>
            <person name="Ploux O."/>
        </authorList>
    </citation>
    <scope>NUCLEOTIDE SEQUENCE [LARGE SCALE GENOMIC DNA]</scope>
    <source>
        <strain evidence="5 6">UAMH 11012</strain>
    </source>
</reference>
<dbReference type="EMBL" id="FJOG01000095">
    <property type="protein sequence ID" value="CZR70102.1"/>
    <property type="molecule type" value="Genomic_DNA"/>
</dbReference>
<evidence type="ECO:0000256" key="3">
    <source>
        <dbReference type="SAM" id="SignalP"/>
    </source>
</evidence>
<feature type="domain" description="LysM" evidence="4">
    <location>
        <begin position="721"/>
        <end position="767"/>
    </location>
</feature>
<dbReference type="Gene3D" id="3.10.350.10">
    <property type="entry name" value="LysM domain"/>
    <property type="match status" value="5"/>
</dbReference>
<evidence type="ECO:0000256" key="1">
    <source>
        <dbReference type="ARBA" id="ARBA00022669"/>
    </source>
</evidence>
<protein>
    <recommendedName>
        <fullName evidence="4">LysM domain-containing protein</fullName>
    </recommendedName>
</protein>
<dbReference type="CDD" id="cd00118">
    <property type="entry name" value="LysM"/>
    <property type="match status" value="5"/>
</dbReference>
<accession>A0A1L7XYF0</accession>
<proteinExistence type="predicted"/>
<dbReference type="InterPro" id="IPR018392">
    <property type="entry name" value="LysM"/>
</dbReference>
<dbReference type="PROSITE" id="PS51782">
    <property type="entry name" value="LYSM"/>
    <property type="match status" value="4"/>
</dbReference>
<dbReference type="AlphaFoldDB" id="A0A1L7XYF0"/>
<dbReference type="PANTHER" id="PTHR34997">
    <property type="entry name" value="AM15"/>
    <property type="match status" value="1"/>
</dbReference>
<feature type="chain" id="PRO_5012250774" description="LysM domain-containing protein" evidence="3">
    <location>
        <begin position="21"/>
        <end position="771"/>
    </location>
</feature>
<dbReference type="SMART" id="SM00257">
    <property type="entry name" value="LysM"/>
    <property type="match status" value="4"/>
</dbReference>
<evidence type="ECO:0000313" key="5">
    <source>
        <dbReference type="EMBL" id="CZR70102.1"/>
    </source>
</evidence>
<dbReference type="InterPro" id="IPR052210">
    <property type="entry name" value="LysM1-like"/>
</dbReference>
<dbReference type="OrthoDB" id="5985073at2759"/>
<dbReference type="Pfam" id="PF01476">
    <property type="entry name" value="LysM"/>
    <property type="match status" value="3"/>
</dbReference>
<dbReference type="InterPro" id="IPR036779">
    <property type="entry name" value="LysM_dom_sf"/>
</dbReference>
<sequence length="771" mass="81864">MQYHSVVFASGAFFFNLACAQQFTDLPLPPSWPGISSACYDALNTSVSCPGFLGTISVNNPRLLPENLTSLCVESCLTSLNDVRETIIGSCTNSSDVIIYDEITYPATYIADRFIYTYNLVCRVDPTSGEFCDTLLIDWLNQDALTTAQNCSDCMLGAAETQLNSPFGYDDDFASDFELLISNCSATGYSYTSPAAYTLTAASTSSGTGTVTSTTATATSCAIPYTVQSGDSCNSIALAYNVSTFSIINPNGLDSACDNLEAGVTICLASPCTLYDVQPYDTCNSIILSQNPNITATQFLAWNPNINALCRNLYQFQGTYICVSPPGGALENVVPTVTLAASTVTSPVPKPTNAFNESNSDCGRWYTIQDGDYCDKLSITFGISLQDFYYLNPEVNTNCTNLDLGVAYCVQAVGSIATYTGYSTSYFFTLTAANYSTTTISTSTTYPTPYVTAASQLPLASGSATNCTEYRNYEPVPAVIDQSQGTDEALFNSFVNNCSYLVGIYDLDLDTFLNLNPTLSNVSCALEPGYSYCLFQGVEQDYPDTITTECDDVYTINPGTISSCSCFINIDGFDANGTYPCDGIASDYNITTAEILAWNSWAGSDCDTGLYAGLSANETNSVCVAVNSTLTATTTSSTSATSTSSTLGPTQTGIISTCTEFYTVPSVGSNCQFLDVGDSYCVAAPSSTTSTTTSSTSTVVSTTSVTPPGPTQSGIPADCDAYAVTEAGDGCETFATRNGITLADLYLWNPVLDNACDNFWLDEAYCIGISS</sequence>
<evidence type="ECO:0000256" key="2">
    <source>
        <dbReference type="ARBA" id="ARBA00023026"/>
    </source>
</evidence>
<evidence type="ECO:0000313" key="6">
    <source>
        <dbReference type="Proteomes" id="UP000184330"/>
    </source>
</evidence>
<dbReference type="STRING" id="576137.A0A1L7XYF0"/>
<dbReference type="PANTHER" id="PTHR34997:SF1">
    <property type="entry name" value="PEPTIDOGLYCAN-BINDING LYSIN DOMAIN"/>
    <property type="match status" value="1"/>
</dbReference>